<name>A0AAV1TXB1_9STRA</name>
<dbReference type="EMBL" id="CAKLBY020000092">
    <property type="protein sequence ID" value="CAK7925837.1"/>
    <property type="molecule type" value="Genomic_DNA"/>
</dbReference>
<feature type="compositionally biased region" description="Low complexity" evidence="1">
    <location>
        <begin position="1"/>
        <end position="19"/>
    </location>
</feature>
<proteinExistence type="predicted"/>
<sequence>MAAARMLAASESASHTSAAGDSSAVGVKSPRGESLRATGTSYASAASATTRNVDEPEIELINTSESDDASDSKTTPHAYGSTGADTARARLTGSGQRGGIMTEIFGSRDCFDESPPHASPSNDRTRGDGGNAPIHHQEQSNSRERAVTGVSAHADTNQEARDRNVLRHAPQMESPWMLPSRELDRLSRMTTELDRIPLFDCSKI</sequence>
<reference evidence="2" key="1">
    <citation type="submission" date="2024-01" db="EMBL/GenBank/DDBJ databases">
        <authorList>
            <person name="Webb A."/>
        </authorList>
    </citation>
    <scope>NUCLEOTIDE SEQUENCE</scope>
    <source>
        <strain evidence="2">Pm1</strain>
    </source>
</reference>
<evidence type="ECO:0000313" key="3">
    <source>
        <dbReference type="Proteomes" id="UP001162060"/>
    </source>
</evidence>
<accession>A0AAV1TXB1</accession>
<feature type="compositionally biased region" description="Low complexity" evidence="1">
    <location>
        <begin position="37"/>
        <end position="50"/>
    </location>
</feature>
<feature type="compositionally biased region" description="Basic and acidic residues" evidence="1">
    <location>
        <begin position="135"/>
        <end position="146"/>
    </location>
</feature>
<dbReference type="AlphaFoldDB" id="A0AAV1TXB1"/>
<evidence type="ECO:0000313" key="2">
    <source>
        <dbReference type="EMBL" id="CAK7925837.1"/>
    </source>
</evidence>
<gene>
    <name evidence="2" type="ORF">PM001_LOCUS10987</name>
</gene>
<evidence type="ECO:0000256" key="1">
    <source>
        <dbReference type="SAM" id="MobiDB-lite"/>
    </source>
</evidence>
<protein>
    <submittedName>
        <fullName evidence="2">Uncharacterized protein</fullName>
    </submittedName>
</protein>
<comment type="caution">
    <text evidence="2">The sequence shown here is derived from an EMBL/GenBank/DDBJ whole genome shotgun (WGS) entry which is preliminary data.</text>
</comment>
<organism evidence="2 3">
    <name type="scientific">Peronospora matthiolae</name>
    <dbReference type="NCBI Taxonomy" id="2874970"/>
    <lineage>
        <taxon>Eukaryota</taxon>
        <taxon>Sar</taxon>
        <taxon>Stramenopiles</taxon>
        <taxon>Oomycota</taxon>
        <taxon>Peronosporomycetes</taxon>
        <taxon>Peronosporales</taxon>
        <taxon>Peronosporaceae</taxon>
        <taxon>Peronospora</taxon>
    </lineage>
</organism>
<feature type="region of interest" description="Disordered" evidence="1">
    <location>
        <begin position="1"/>
        <end position="161"/>
    </location>
</feature>
<dbReference type="Proteomes" id="UP001162060">
    <property type="component" value="Unassembled WGS sequence"/>
</dbReference>